<dbReference type="SUPFAM" id="SSF109854">
    <property type="entry name" value="DinB/YfiT-like putative metalloenzymes"/>
    <property type="match status" value="1"/>
</dbReference>
<accession>A0ABU5KN59</accession>
<evidence type="ECO:0000313" key="2">
    <source>
        <dbReference type="EMBL" id="MDZ5712700.1"/>
    </source>
</evidence>
<dbReference type="Pfam" id="PF12867">
    <property type="entry name" value="DinB_2"/>
    <property type="match status" value="1"/>
</dbReference>
<feature type="domain" description="DinB-like" evidence="1">
    <location>
        <begin position="30"/>
        <end position="164"/>
    </location>
</feature>
<sequence>MLMKPESSEYANPFKQYIDFVPDGSLIDLLKLHQQTTNEFLKSVPSADWHKRYAKGKWNAKEVLGHMIDNEMNMLYRIFRITRGFEDSLPFFEREKSVQQIDYDSIPVERLFNYFWDTRQLMITTCENVKDENWLHQGKLGEYVFSARALAYISAGHELHHLHELKTKYFTN</sequence>
<evidence type="ECO:0000313" key="3">
    <source>
        <dbReference type="Proteomes" id="UP001292084"/>
    </source>
</evidence>
<keyword evidence="3" id="KW-1185">Reference proteome</keyword>
<dbReference type="EMBL" id="JAXQNN010000003">
    <property type="protein sequence ID" value="MDZ5712700.1"/>
    <property type="molecule type" value="Genomic_DNA"/>
</dbReference>
<gene>
    <name evidence="2" type="ORF">UFB30_10725</name>
</gene>
<dbReference type="Proteomes" id="UP001292084">
    <property type="component" value="Unassembled WGS sequence"/>
</dbReference>
<organism evidence="2 3">
    <name type="scientific">Jeotgalibacillus haloalkalitolerans</name>
    <dbReference type="NCBI Taxonomy" id="3104292"/>
    <lineage>
        <taxon>Bacteria</taxon>
        <taxon>Bacillati</taxon>
        <taxon>Bacillota</taxon>
        <taxon>Bacilli</taxon>
        <taxon>Bacillales</taxon>
        <taxon>Caryophanaceae</taxon>
        <taxon>Jeotgalibacillus</taxon>
    </lineage>
</organism>
<reference evidence="2 3" key="1">
    <citation type="submission" date="2023-12" db="EMBL/GenBank/DDBJ databases">
        <title>Jeotgalibacillus haloalkaliphilus sp. nov., a novel salt-tolerant bacteria, isolated from the estuary of the Fenhe River into the Yellow River.</title>
        <authorList>
            <person name="Li Y."/>
        </authorList>
    </citation>
    <scope>NUCLEOTIDE SEQUENCE [LARGE SCALE GENOMIC DNA]</scope>
    <source>
        <strain evidence="2 3">HH7-29</strain>
    </source>
</reference>
<name>A0ABU5KN59_9BACL</name>
<dbReference type="InterPro" id="IPR024775">
    <property type="entry name" value="DinB-like"/>
</dbReference>
<dbReference type="Gene3D" id="1.20.120.450">
    <property type="entry name" value="dinb family like domain"/>
    <property type="match status" value="1"/>
</dbReference>
<dbReference type="InterPro" id="IPR034660">
    <property type="entry name" value="DinB/YfiT-like"/>
</dbReference>
<evidence type="ECO:0000259" key="1">
    <source>
        <dbReference type="Pfam" id="PF12867"/>
    </source>
</evidence>
<comment type="caution">
    <text evidence="2">The sequence shown here is derived from an EMBL/GenBank/DDBJ whole genome shotgun (WGS) entry which is preliminary data.</text>
</comment>
<proteinExistence type="predicted"/>
<dbReference type="RefSeq" id="WP_322421679.1">
    <property type="nucleotide sequence ID" value="NZ_JAXQNN010000003.1"/>
</dbReference>
<protein>
    <submittedName>
        <fullName evidence="2">DinB family protein</fullName>
    </submittedName>
</protein>